<keyword evidence="2" id="KW-1185">Reference proteome</keyword>
<dbReference type="RefSeq" id="WP_095521201.1">
    <property type="nucleotide sequence ID" value="NZ_NPKH01000035.1"/>
</dbReference>
<evidence type="ECO:0000313" key="2">
    <source>
        <dbReference type="Proteomes" id="UP000215931"/>
    </source>
</evidence>
<name>A0A271KAR8_9HYPH</name>
<sequence>MPRAVATCAVLAGVELVGLGQKPAGLGEAADPDGVATGAVDAGLGQSVAQQPVVDAGRLEDDEIAPGASPATNAAIGPAWLASRRKLRLDGSNMSSMSLEMSQPM</sequence>
<dbReference type="AlphaFoldDB" id="A0A271KAR8"/>
<dbReference type="Proteomes" id="UP000215931">
    <property type="component" value="Unassembled WGS sequence"/>
</dbReference>
<protein>
    <submittedName>
        <fullName evidence="1">Uncharacterized protein</fullName>
    </submittedName>
</protein>
<reference evidence="1 2" key="1">
    <citation type="submission" date="2017-08" db="EMBL/GenBank/DDBJ databases">
        <title>Mesorhizobium wenxinae sp. nov., a novel rhizobial species isolated from root nodules of chickpea (Cicer arietinum L.).</title>
        <authorList>
            <person name="Zhang J."/>
        </authorList>
    </citation>
    <scope>NUCLEOTIDE SEQUENCE [LARGE SCALE GENOMIC DNA]</scope>
    <source>
        <strain evidence="2">WYCCWR 10019</strain>
    </source>
</reference>
<comment type="caution">
    <text evidence="1">The sequence shown here is derived from an EMBL/GenBank/DDBJ whole genome shotgun (WGS) entry which is preliminary data.</text>
</comment>
<evidence type="ECO:0000313" key="1">
    <source>
        <dbReference type="EMBL" id="PAP92277.1"/>
    </source>
</evidence>
<accession>A0A271KAR8</accession>
<gene>
    <name evidence="1" type="ORF">CIT31_27490</name>
</gene>
<dbReference type="EMBL" id="NPKH01000035">
    <property type="protein sequence ID" value="PAP92277.1"/>
    <property type="molecule type" value="Genomic_DNA"/>
</dbReference>
<organism evidence="1 2">
    <name type="scientific">Mesorhizobium wenxiniae</name>
    <dbReference type="NCBI Taxonomy" id="2014805"/>
    <lineage>
        <taxon>Bacteria</taxon>
        <taxon>Pseudomonadati</taxon>
        <taxon>Pseudomonadota</taxon>
        <taxon>Alphaproteobacteria</taxon>
        <taxon>Hyphomicrobiales</taxon>
        <taxon>Phyllobacteriaceae</taxon>
        <taxon>Mesorhizobium</taxon>
    </lineage>
</organism>
<proteinExistence type="predicted"/>